<dbReference type="PANTHER" id="PTHR42940">
    <property type="entry name" value="ALCOHOL DEHYDROGENASE 1-RELATED"/>
    <property type="match status" value="1"/>
</dbReference>
<evidence type="ECO:0000256" key="1">
    <source>
        <dbReference type="ARBA" id="ARBA00001947"/>
    </source>
</evidence>
<reference evidence="9" key="1">
    <citation type="journal article" date="2017" name="Nat. Microbiol.">
        <title>Global analysis of biosynthetic gene clusters reveals vast potential of secondary metabolite production in Penicillium species.</title>
        <authorList>
            <person name="Nielsen J.C."/>
            <person name="Grijseels S."/>
            <person name="Prigent S."/>
            <person name="Ji B."/>
            <person name="Dainat J."/>
            <person name="Nielsen K.F."/>
            <person name="Frisvad J.C."/>
            <person name="Workman M."/>
            <person name="Nielsen J."/>
        </authorList>
    </citation>
    <scope>NUCLEOTIDE SEQUENCE [LARGE SCALE GENOMIC DNA]</scope>
    <source>
        <strain evidence="9">IBT 24891</strain>
    </source>
</reference>
<evidence type="ECO:0000256" key="2">
    <source>
        <dbReference type="ARBA" id="ARBA00008072"/>
    </source>
</evidence>
<dbReference type="GO" id="GO:0004022">
    <property type="term" value="F:alcohol dehydrogenase (NAD+) activity"/>
    <property type="evidence" value="ECO:0007669"/>
    <property type="project" value="TreeGrafter"/>
</dbReference>
<dbReference type="InterPro" id="IPR011032">
    <property type="entry name" value="GroES-like_sf"/>
</dbReference>
<protein>
    <recommendedName>
        <fullName evidence="7">Alcohol dehydrogenase-like C-terminal domain-containing protein</fullName>
    </recommendedName>
</protein>
<sequence>MPAASFDGTFAEYMIVAARNLNPIPDGVSDEDVVPIMCAEVTAFKALKLITPYVSPGDWVAIIGAGGGVGAMCIQYARSMGYQMIAIDTGKDRGEYCRFLGATFFVDFNSEPDVGNTICEMTGGLKARAVIVAAGSFEAYETGIGALGPFGTLVCVWVPSPGVTARFSPRECIWQGHRIIGSAVGTRNDVREAVDYVLRGLVKPQTRKATLHDLNEIAQNAYSGLGHGK</sequence>
<evidence type="ECO:0000256" key="6">
    <source>
        <dbReference type="ARBA" id="ARBA00023027"/>
    </source>
</evidence>
<evidence type="ECO:0000313" key="8">
    <source>
        <dbReference type="EMBL" id="OQE14122.1"/>
    </source>
</evidence>
<keyword evidence="3" id="KW-0479">Metal-binding</keyword>
<dbReference type="GO" id="GO:0046872">
    <property type="term" value="F:metal ion binding"/>
    <property type="evidence" value="ECO:0007669"/>
    <property type="project" value="UniProtKB-KW"/>
</dbReference>
<dbReference type="AlphaFoldDB" id="A0A1V6SJA0"/>
<evidence type="ECO:0000313" key="9">
    <source>
        <dbReference type="Proteomes" id="UP000191285"/>
    </source>
</evidence>
<dbReference type="Pfam" id="PF00107">
    <property type="entry name" value="ADH_zinc_N"/>
    <property type="match status" value="1"/>
</dbReference>
<dbReference type="PANTHER" id="PTHR42940:SF3">
    <property type="entry name" value="ALCOHOL DEHYDROGENASE 1-RELATED"/>
    <property type="match status" value="1"/>
</dbReference>
<dbReference type="EMBL" id="MLKD01000038">
    <property type="protein sequence ID" value="OQE14122.1"/>
    <property type="molecule type" value="Genomic_DNA"/>
</dbReference>
<keyword evidence="6" id="KW-0520">NAD</keyword>
<dbReference type="Gene3D" id="3.40.50.720">
    <property type="entry name" value="NAD(P)-binding Rossmann-like Domain"/>
    <property type="match status" value="1"/>
</dbReference>
<keyword evidence="4" id="KW-0862">Zinc</keyword>
<dbReference type="Proteomes" id="UP000191285">
    <property type="component" value="Unassembled WGS sequence"/>
</dbReference>
<feature type="domain" description="Alcohol dehydrogenase-like C-terminal" evidence="7">
    <location>
        <begin position="68"/>
        <end position="197"/>
    </location>
</feature>
<dbReference type="SUPFAM" id="SSF51735">
    <property type="entry name" value="NAD(P)-binding Rossmann-fold domains"/>
    <property type="match status" value="1"/>
</dbReference>
<dbReference type="STRING" id="303698.A0A1V6SJA0"/>
<dbReference type="GO" id="GO:0005737">
    <property type="term" value="C:cytoplasm"/>
    <property type="evidence" value="ECO:0007669"/>
    <property type="project" value="TreeGrafter"/>
</dbReference>
<keyword evidence="9" id="KW-1185">Reference proteome</keyword>
<dbReference type="FunFam" id="3.40.50.720:FF:000039">
    <property type="entry name" value="Alcohol dehydrogenase AdhP"/>
    <property type="match status" value="1"/>
</dbReference>
<comment type="similarity">
    <text evidence="2">Belongs to the zinc-containing alcohol dehydrogenase family.</text>
</comment>
<comment type="caution">
    <text evidence="8">The sequence shown here is derived from an EMBL/GenBank/DDBJ whole genome shotgun (WGS) entry which is preliminary data.</text>
</comment>
<accession>A0A1V6SJA0</accession>
<evidence type="ECO:0000256" key="5">
    <source>
        <dbReference type="ARBA" id="ARBA00023002"/>
    </source>
</evidence>
<organism evidence="8 9">
    <name type="scientific">Penicillium steckii</name>
    <dbReference type="NCBI Taxonomy" id="303698"/>
    <lineage>
        <taxon>Eukaryota</taxon>
        <taxon>Fungi</taxon>
        <taxon>Dikarya</taxon>
        <taxon>Ascomycota</taxon>
        <taxon>Pezizomycotina</taxon>
        <taxon>Eurotiomycetes</taxon>
        <taxon>Eurotiomycetidae</taxon>
        <taxon>Eurotiales</taxon>
        <taxon>Aspergillaceae</taxon>
        <taxon>Penicillium</taxon>
    </lineage>
</organism>
<keyword evidence="5" id="KW-0560">Oxidoreductase</keyword>
<proteinExistence type="inferred from homology"/>
<dbReference type="InterPro" id="IPR036291">
    <property type="entry name" value="NAD(P)-bd_dom_sf"/>
</dbReference>
<evidence type="ECO:0000256" key="4">
    <source>
        <dbReference type="ARBA" id="ARBA00022833"/>
    </source>
</evidence>
<dbReference type="SUPFAM" id="SSF50129">
    <property type="entry name" value="GroES-like"/>
    <property type="match status" value="1"/>
</dbReference>
<dbReference type="Gene3D" id="3.90.180.10">
    <property type="entry name" value="Medium-chain alcohol dehydrogenases, catalytic domain"/>
    <property type="match status" value="1"/>
</dbReference>
<comment type="cofactor">
    <cofactor evidence="1">
        <name>Zn(2+)</name>
        <dbReference type="ChEBI" id="CHEBI:29105"/>
    </cofactor>
</comment>
<name>A0A1V6SJA0_9EURO</name>
<evidence type="ECO:0000259" key="7">
    <source>
        <dbReference type="Pfam" id="PF00107"/>
    </source>
</evidence>
<gene>
    <name evidence="8" type="ORF">PENSTE_c038G01406</name>
</gene>
<dbReference type="InterPro" id="IPR013149">
    <property type="entry name" value="ADH-like_C"/>
</dbReference>
<dbReference type="OrthoDB" id="1879366at2759"/>
<evidence type="ECO:0000256" key="3">
    <source>
        <dbReference type="ARBA" id="ARBA00022723"/>
    </source>
</evidence>